<feature type="region of interest" description="Disordered" evidence="2">
    <location>
        <begin position="36"/>
        <end position="59"/>
    </location>
</feature>
<protein>
    <submittedName>
        <fullName evidence="4">BMP family ABC transporter substrate-binding protein</fullName>
    </submittedName>
</protein>
<reference evidence="4 5" key="1">
    <citation type="submission" date="2017-01" db="EMBL/GenBank/DDBJ databases">
        <title>A Red Light-Sensitive Sensory Rhodopsin I From Haloarcula taiwanensis, A New Haloarchaeon Isolated From Taiwan.</title>
        <authorList>
            <person name="Yang C.-S."/>
            <person name="Han Y.-A."/>
            <person name="Chen P.-C."/>
            <person name="Ng W.V."/>
            <person name="Chen T.-W."/>
        </authorList>
    </citation>
    <scope>NUCLEOTIDE SEQUENCE [LARGE SCALE GENOMIC DNA]</scope>
    <source>
        <strain evidence="4 5">Taiwanensis</strain>
    </source>
</reference>
<dbReference type="AlphaFoldDB" id="A0A2H5A316"/>
<evidence type="ECO:0000256" key="1">
    <source>
        <dbReference type="ARBA" id="ARBA00022729"/>
    </source>
</evidence>
<dbReference type="PROSITE" id="PS51257">
    <property type="entry name" value="PROKAR_LIPOPROTEIN"/>
    <property type="match status" value="1"/>
</dbReference>
<proteinExistence type="predicted"/>
<keyword evidence="5" id="KW-1185">Reference proteome</keyword>
<organism evidence="4 5">
    <name type="scientific">Haloarcula taiwanensis</name>
    <dbReference type="NCBI Taxonomy" id="1932004"/>
    <lineage>
        <taxon>Archaea</taxon>
        <taxon>Methanobacteriati</taxon>
        <taxon>Methanobacteriota</taxon>
        <taxon>Stenosarchaea group</taxon>
        <taxon>Halobacteria</taxon>
        <taxon>Halobacteriales</taxon>
        <taxon>Haloarculaceae</taxon>
        <taxon>Haloarcula</taxon>
    </lineage>
</organism>
<dbReference type="KEGG" id="hta:BVU17_16295"/>
<evidence type="ECO:0000259" key="3">
    <source>
        <dbReference type="Pfam" id="PF02608"/>
    </source>
</evidence>
<dbReference type="InterPro" id="IPR052910">
    <property type="entry name" value="ABC-Purine-Binding"/>
</dbReference>
<dbReference type="EMBL" id="CP019155">
    <property type="protein sequence ID" value="AUG49139.1"/>
    <property type="molecule type" value="Genomic_DNA"/>
</dbReference>
<dbReference type="CDD" id="cd19963">
    <property type="entry name" value="PBP1_BMP-like"/>
    <property type="match status" value="1"/>
</dbReference>
<dbReference type="PANTHER" id="PTHR43208:SF1">
    <property type="entry name" value="ABC TRANSPORTER SUBSTRATE-BINDING PROTEIN"/>
    <property type="match status" value="1"/>
</dbReference>
<evidence type="ECO:0000256" key="2">
    <source>
        <dbReference type="SAM" id="MobiDB-lite"/>
    </source>
</evidence>
<dbReference type="PANTHER" id="PTHR43208">
    <property type="entry name" value="ABC TRANSPORTER SUBSTRATE-BINDING PROTEIN"/>
    <property type="match status" value="1"/>
</dbReference>
<accession>A0A2H5A316</accession>
<dbReference type="Proteomes" id="UP000242917">
    <property type="component" value="Chromosome II"/>
</dbReference>
<dbReference type="OrthoDB" id="26049at2157"/>
<name>A0A2H5A316_9EURY</name>
<dbReference type="Gene3D" id="3.40.50.2300">
    <property type="match status" value="2"/>
</dbReference>
<feature type="domain" description="ABC transporter substrate-binding protein PnrA-like" evidence="3">
    <location>
        <begin position="66"/>
        <end position="339"/>
    </location>
</feature>
<dbReference type="InterPro" id="IPR003760">
    <property type="entry name" value="PnrA-like"/>
</dbReference>
<feature type="compositionally biased region" description="Gly residues" evidence="2">
    <location>
        <begin position="36"/>
        <end position="52"/>
    </location>
</feature>
<dbReference type="Pfam" id="PF02608">
    <property type="entry name" value="Bmp"/>
    <property type="match status" value="1"/>
</dbReference>
<evidence type="ECO:0000313" key="5">
    <source>
        <dbReference type="Proteomes" id="UP000242917"/>
    </source>
</evidence>
<sequence length="383" mass="41029">MVDKSHTRSRRELLAALGAAGITGLAGCSGGGDGGDGGDSGGGTGTADGGAAAGTATSSDDMDSVTAAWVYNSEVGDLGWSWAHNEGRKAVAAEYDWLETEYTEAVAPADSERVFEQYAQGTADIIFGCTFEYQDPMASVAERYSDTYFEHNTGYLTMENMGRYMGRIYQPRYLAGQAAGTVTETDTLGYVAAFPIPEVIRGINAYALGAASVNDSATLKVRWTNSWFDPPTESEAANALLDEDVDVMAQHQDSPAALRAASDAGIWATGYDAPMGDIAGENYLTSPIWHWEEFYGPTIESVRDGTWESDAYWEGIESGICSLDDWGPEVPQETKDTVSESRSAILDGELDIWAGSAFEGESDEFLFQEMSSYVDAVEGEVPN</sequence>
<keyword evidence="1" id="KW-0732">Signal</keyword>
<evidence type="ECO:0000313" key="4">
    <source>
        <dbReference type="EMBL" id="AUG49139.1"/>
    </source>
</evidence>
<dbReference type="GO" id="GO:0005886">
    <property type="term" value="C:plasma membrane"/>
    <property type="evidence" value="ECO:0007669"/>
    <property type="project" value="InterPro"/>
</dbReference>
<gene>
    <name evidence="4" type="ORF">BVU17_16295</name>
</gene>